<accession>A0AAD5V596</accession>
<gene>
    <name evidence="1" type="ORF">NLI96_g5144</name>
</gene>
<reference evidence="1" key="1">
    <citation type="submission" date="2022-07" db="EMBL/GenBank/DDBJ databases">
        <title>Genome Sequence of Physisporinus lineatus.</title>
        <authorList>
            <person name="Buettner E."/>
        </authorList>
    </citation>
    <scope>NUCLEOTIDE SEQUENCE</scope>
    <source>
        <strain evidence="1">VT162</strain>
    </source>
</reference>
<organism evidence="1 2">
    <name type="scientific">Meripilus lineatus</name>
    <dbReference type="NCBI Taxonomy" id="2056292"/>
    <lineage>
        <taxon>Eukaryota</taxon>
        <taxon>Fungi</taxon>
        <taxon>Dikarya</taxon>
        <taxon>Basidiomycota</taxon>
        <taxon>Agaricomycotina</taxon>
        <taxon>Agaricomycetes</taxon>
        <taxon>Polyporales</taxon>
        <taxon>Meripilaceae</taxon>
        <taxon>Meripilus</taxon>
    </lineage>
</organism>
<name>A0AAD5V596_9APHY</name>
<evidence type="ECO:0000313" key="1">
    <source>
        <dbReference type="EMBL" id="KAJ3485171.1"/>
    </source>
</evidence>
<proteinExistence type="predicted"/>
<dbReference type="Proteomes" id="UP001212997">
    <property type="component" value="Unassembled WGS sequence"/>
</dbReference>
<comment type="caution">
    <text evidence="1">The sequence shown here is derived from an EMBL/GenBank/DDBJ whole genome shotgun (WGS) entry which is preliminary data.</text>
</comment>
<sequence length="314" mass="36261">MYWRTESLLQTELQLPLVIGLSVTHFPHKYETYGIPALLHLFPNLKELRVLLDCFGEYPNTSLVHGLPLPPNLRLDTLHFMSPLSTPSLIEAITSTDSLHCLRILNVEVSTIDYLSPLGRFLRHSGSTLKHLTLDISDTDDATDLAHLLETPHKCWSPLEISNCSVLESLSLVIPVDGSLEAAPGLEIAYSWMTYFVQTITSPYFKTLTIDFRGDDIRLFIDMGDWKIFQEWFNPNSFPNFENLIFFESTEDWPQPQKKDLDEHAMIMLKNLLPEMDRKQILKFNYLEIREREQRSLLSSRPEDAPWFGATYRS</sequence>
<evidence type="ECO:0000313" key="2">
    <source>
        <dbReference type="Proteomes" id="UP001212997"/>
    </source>
</evidence>
<keyword evidence="2" id="KW-1185">Reference proteome</keyword>
<protein>
    <submittedName>
        <fullName evidence="1">Uncharacterized protein</fullName>
    </submittedName>
</protein>
<dbReference type="AlphaFoldDB" id="A0AAD5V596"/>
<dbReference type="EMBL" id="JANAWD010000162">
    <property type="protein sequence ID" value="KAJ3485171.1"/>
    <property type="molecule type" value="Genomic_DNA"/>
</dbReference>